<protein>
    <recommendedName>
        <fullName evidence="2">Metallo-beta-lactamase domain-containing protein</fullName>
    </recommendedName>
</protein>
<sequence length="216" mass="23630">MPFAPLGIHVLGPSTEFYRALLPHFRETPTPAEKAGLFQRAATAVVEAAKWVAESWAIETLTDPPVDASSAENNTSVVLLVERDERLLLLTGDAGVPSLNEAASLAEARGYQLPSLRLMQAPHHGSRRNVGPTILNRILGPKYQGTESSKTIFVSAAKEGQPKHPSRKVVNAFQRRGAKDRVYATQGGMIRHHYEAPDRPGWTAATPLAFYEQVEE</sequence>
<organism evidence="1">
    <name type="scientific">marine sediment metagenome</name>
    <dbReference type="NCBI Taxonomy" id="412755"/>
    <lineage>
        <taxon>unclassified sequences</taxon>
        <taxon>metagenomes</taxon>
        <taxon>ecological metagenomes</taxon>
    </lineage>
</organism>
<reference evidence="1" key="1">
    <citation type="journal article" date="2015" name="Nature">
        <title>Complex archaea that bridge the gap between prokaryotes and eukaryotes.</title>
        <authorList>
            <person name="Spang A."/>
            <person name="Saw J.H."/>
            <person name="Jorgensen S.L."/>
            <person name="Zaremba-Niedzwiedzka K."/>
            <person name="Martijn J."/>
            <person name="Lind A.E."/>
            <person name="van Eijk R."/>
            <person name="Schleper C."/>
            <person name="Guy L."/>
            <person name="Ettema T.J."/>
        </authorList>
    </citation>
    <scope>NUCLEOTIDE SEQUENCE</scope>
</reference>
<comment type="caution">
    <text evidence="1">The sequence shown here is derived from an EMBL/GenBank/DDBJ whole genome shotgun (WGS) entry which is preliminary data.</text>
</comment>
<dbReference type="EMBL" id="LAZR01010322">
    <property type="protein sequence ID" value="KKM67590.1"/>
    <property type="molecule type" value="Genomic_DNA"/>
</dbReference>
<dbReference type="PANTHER" id="PTHR30619:SF1">
    <property type="entry name" value="RECOMBINATION PROTEIN 2"/>
    <property type="match status" value="1"/>
</dbReference>
<evidence type="ECO:0000313" key="1">
    <source>
        <dbReference type="EMBL" id="KKM67590.1"/>
    </source>
</evidence>
<dbReference type="InterPro" id="IPR036866">
    <property type="entry name" value="RibonucZ/Hydroxyglut_hydro"/>
</dbReference>
<evidence type="ECO:0008006" key="2">
    <source>
        <dbReference type="Google" id="ProtNLM"/>
    </source>
</evidence>
<dbReference type="PANTHER" id="PTHR30619">
    <property type="entry name" value="DNA INTERNALIZATION/COMPETENCE PROTEIN COMEC/REC2"/>
    <property type="match status" value="1"/>
</dbReference>
<accession>A0A0F9LT61</accession>
<dbReference type="InterPro" id="IPR052159">
    <property type="entry name" value="Competence_DNA_uptake"/>
</dbReference>
<dbReference type="Gene3D" id="3.60.15.10">
    <property type="entry name" value="Ribonuclease Z/Hydroxyacylglutathione hydrolase-like"/>
    <property type="match status" value="1"/>
</dbReference>
<name>A0A0F9LT61_9ZZZZ</name>
<dbReference type="AlphaFoldDB" id="A0A0F9LT61"/>
<gene>
    <name evidence="1" type="ORF">LCGC14_1469600</name>
</gene>
<proteinExistence type="predicted"/>